<evidence type="ECO:0000313" key="3">
    <source>
        <dbReference type="Proteomes" id="UP000652761"/>
    </source>
</evidence>
<dbReference type="EMBL" id="NMUH01001812">
    <property type="protein sequence ID" value="MQL95613.1"/>
    <property type="molecule type" value="Genomic_DNA"/>
</dbReference>
<reference evidence="2" key="1">
    <citation type="submission" date="2017-07" db="EMBL/GenBank/DDBJ databases">
        <title>Taro Niue Genome Assembly and Annotation.</title>
        <authorList>
            <person name="Atibalentja N."/>
            <person name="Keating K."/>
            <person name="Fields C.J."/>
        </authorList>
    </citation>
    <scope>NUCLEOTIDE SEQUENCE</scope>
    <source>
        <strain evidence="2">Niue_2</strain>
        <tissue evidence="2">Leaf</tissue>
    </source>
</reference>
<organism evidence="2 3">
    <name type="scientific">Colocasia esculenta</name>
    <name type="common">Wild taro</name>
    <name type="synonym">Arum esculentum</name>
    <dbReference type="NCBI Taxonomy" id="4460"/>
    <lineage>
        <taxon>Eukaryota</taxon>
        <taxon>Viridiplantae</taxon>
        <taxon>Streptophyta</taxon>
        <taxon>Embryophyta</taxon>
        <taxon>Tracheophyta</taxon>
        <taxon>Spermatophyta</taxon>
        <taxon>Magnoliopsida</taxon>
        <taxon>Liliopsida</taxon>
        <taxon>Araceae</taxon>
        <taxon>Aroideae</taxon>
        <taxon>Colocasieae</taxon>
        <taxon>Colocasia</taxon>
    </lineage>
</organism>
<proteinExistence type="predicted"/>
<protein>
    <recommendedName>
        <fullName evidence="1">Aminotransferase-like plant mobile domain-containing protein</fullName>
    </recommendedName>
</protein>
<keyword evidence="3" id="KW-1185">Reference proteome</keyword>
<evidence type="ECO:0000313" key="2">
    <source>
        <dbReference type="EMBL" id="MQL95613.1"/>
    </source>
</evidence>
<dbReference type="AlphaFoldDB" id="A0A843VTR5"/>
<dbReference type="InterPro" id="IPR019557">
    <property type="entry name" value="AminoTfrase-like_pln_mobile"/>
</dbReference>
<name>A0A843VTR5_COLES</name>
<sequence>MDSARSSSPQVCARIDETALLSAPPPSAAASLLYDLAGAELRNSPSRSTNTRFPLLRSEELAVLISQARSESLLRCFDLVGFSFFFLVEEGSCSNGCRPDLLSAPQEEAPVQLTRTSGDWSEDKVWSDAWMNKSPQERFHDLYEKTRFWCDAWMNNKSPQDRFRDLYAITSATEVKISGGWSYAGITSQWQVQKGTPRFLPARENGGWNPHDLSDSTYLTAYLMYWLAIFVVPLGDEDVIRPELIYSVHLLAEGHMLSIAPAVLSCLYHHLGALTTHGAPRDRVLCVATHYLSAWAGLLLSGL</sequence>
<evidence type="ECO:0000259" key="1">
    <source>
        <dbReference type="Pfam" id="PF10536"/>
    </source>
</evidence>
<dbReference type="Pfam" id="PF10536">
    <property type="entry name" value="PMD"/>
    <property type="match status" value="1"/>
</dbReference>
<comment type="caution">
    <text evidence="2">The sequence shown here is derived from an EMBL/GenBank/DDBJ whole genome shotgun (WGS) entry which is preliminary data.</text>
</comment>
<feature type="domain" description="Aminotransferase-like plant mobile" evidence="1">
    <location>
        <begin position="219"/>
        <end position="281"/>
    </location>
</feature>
<gene>
    <name evidence="2" type="ORF">Taro_028288</name>
</gene>
<dbReference type="Proteomes" id="UP000652761">
    <property type="component" value="Unassembled WGS sequence"/>
</dbReference>
<accession>A0A843VTR5</accession>
<dbReference type="OrthoDB" id="1194411at2759"/>